<evidence type="ECO:0000256" key="1">
    <source>
        <dbReference type="SAM" id="MobiDB-lite"/>
    </source>
</evidence>
<sequence length="441" mass="45789">MNKLWQSKLQSSFRETLTDGAARLKQGWAATGDRPVLGQDGSGLAGSGVAPGKGPQPQYLRLPIDSARKLRWYDREDLSRLIEANLQERQQLAEVNSALREVLVERGMKEEELEAELQSRIEEADRARFFQEAVHSVLLSSAQSEIEHLRQELADSAQQLSQLQSRLAHMQETPDGLSPAASGGWPRHRRQASAASEQSSVFPASHAGSVAGQATAATSEAPASIPPSSPQPSPRQSHAGDLPMPSLLRPSPTAPAGPVANSGATSSAAHVAEHAQPEPSSEAKLLDSGAGSQAESSAAAAGSPGEAAASIAAADSAAGGATSLGCQAEAPPPQQAVDSAEEPAHAEASNEQPVVPHTAESAESRSADSADAAKDRAQEPGTNRSAPADSAADPAALRVSLMKQGAESSEKDPEQPPTPQQQQPPREKGSASEEPNLAALM</sequence>
<accession>A0AAW1SXL3</accession>
<organism evidence="2 3">
    <name type="scientific">Apatococcus fuscideae</name>
    <dbReference type="NCBI Taxonomy" id="2026836"/>
    <lineage>
        <taxon>Eukaryota</taxon>
        <taxon>Viridiplantae</taxon>
        <taxon>Chlorophyta</taxon>
        <taxon>core chlorophytes</taxon>
        <taxon>Trebouxiophyceae</taxon>
        <taxon>Chlorellales</taxon>
        <taxon>Chlorellaceae</taxon>
        <taxon>Apatococcus</taxon>
    </lineage>
</organism>
<feature type="non-terminal residue" evidence="2">
    <location>
        <position position="441"/>
    </location>
</feature>
<protein>
    <submittedName>
        <fullName evidence="2">Uncharacterized protein</fullName>
    </submittedName>
</protein>
<dbReference type="AlphaFoldDB" id="A0AAW1SXL3"/>
<evidence type="ECO:0000313" key="3">
    <source>
        <dbReference type="Proteomes" id="UP001485043"/>
    </source>
</evidence>
<feature type="compositionally biased region" description="Low complexity" evidence="1">
    <location>
        <begin position="288"/>
        <end position="325"/>
    </location>
</feature>
<gene>
    <name evidence="2" type="ORF">WJX84_008183</name>
</gene>
<keyword evidence="3" id="KW-1185">Reference proteome</keyword>
<reference evidence="2 3" key="1">
    <citation type="journal article" date="2024" name="Nat. Commun.">
        <title>Phylogenomics reveals the evolutionary origins of lichenization in chlorophyte algae.</title>
        <authorList>
            <person name="Puginier C."/>
            <person name="Libourel C."/>
            <person name="Otte J."/>
            <person name="Skaloud P."/>
            <person name="Haon M."/>
            <person name="Grisel S."/>
            <person name="Petersen M."/>
            <person name="Berrin J.G."/>
            <person name="Delaux P.M."/>
            <person name="Dal Grande F."/>
            <person name="Keller J."/>
        </authorList>
    </citation>
    <scope>NUCLEOTIDE SEQUENCE [LARGE SCALE GENOMIC DNA]</scope>
    <source>
        <strain evidence="2 3">SAG 2523</strain>
    </source>
</reference>
<feature type="compositionally biased region" description="Low complexity" evidence="1">
    <location>
        <begin position="211"/>
        <end position="223"/>
    </location>
</feature>
<comment type="caution">
    <text evidence="2">The sequence shown here is derived from an EMBL/GenBank/DDBJ whole genome shotgun (WGS) entry which is preliminary data.</text>
</comment>
<feature type="region of interest" description="Disordered" evidence="1">
    <location>
        <begin position="28"/>
        <end position="57"/>
    </location>
</feature>
<feature type="compositionally biased region" description="Gly residues" evidence="1">
    <location>
        <begin position="40"/>
        <end position="51"/>
    </location>
</feature>
<feature type="region of interest" description="Disordered" evidence="1">
    <location>
        <begin position="168"/>
        <end position="441"/>
    </location>
</feature>
<feature type="compositionally biased region" description="Pro residues" evidence="1">
    <location>
        <begin position="224"/>
        <end position="233"/>
    </location>
</feature>
<feature type="compositionally biased region" description="Low complexity" evidence="1">
    <location>
        <begin position="385"/>
        <end position="396"/>
    </location>
</feature>
<dbReference type="EMBL" id="JALJOV010000801">
    <property type="protein sequence ID" value="KAK9861185.1"/>
    <property type="molecule type" value="Genomic_DNA"/>
</dbReference>
<feature type="compositionally biased region" description="Basic and acidic residues" evidence="1">
    <location>
        <begin position="360"/>
        <end position="378"/>
    </location>
</feature>
<name>A0AAW1SXL3_9CHLO</name>
<dbReference type="Proteomes" id="UP001485043">
    <property type="component" value="Unassembled WGS sequence"/>
</dbReference>
<proteinExistence type="predicted"/>
<evidence type="ECO:0000313" key="2">
    <source>
        <dbReference type="EMBL" id="KAK9861185.1"/>
    </source>
</evidence>